<evidence type="ECO:0008006" key="3">
    <source>
        <dbReference type="Google" id="ProtNLM"/>
    </source>
</evidence>
<dbReference type="Proteomes" id="UP000014634">
    <property type="component" value="Unassembled WGS sequence"/>
</dbReference>
<dbReference type="AlphaFoldDB" id="A0AA87NLH2"/>
<accession>A0AA87NLH2</accession>
<dbReference type="InterPro" id="IPR025051">
    <property type="entry name" value="DUF3990"/>
</dbReference>
<reference evidence="1 2" key="1">
    <citation type="submission" date="2013-04" db="EMBL/GenBank/DDBJ databases">
        <title>The Genome Sequence of Treponema medium ATCC 700293.</title>
        <authorList>
            <consortium name="The Broad Institute Genomics Platform"/>
            <person name="Earl A."/>
            <person name="Ward D."/>
            <person name="Feldgarden M."/>
            <person name="Gevers D."/>
            <person name="Leonetti C."/>
            <person name="Blanton J.M."/>
            <person name="Dewhirst F.E."/>
            <person name="Izard J."/>
            <person name="Walker B."/>
            <person name="Young S."/>
            <person name="Zeng Q."/>
            <person name="Gargeya S."/>
            <person name="Fitzgerald M."/>
            <person name="Haas B."/>
            <person name="Abouelleil A."/>
            <person name="Allen A.W."/>
            <person name="Alvarado L."/>
            <person name="Arachchi H.M."/>
            <person name="Berlin A.M."/>
            <person name="Chapman S.B."/>
            <person name="Gainer-Dewar J."/>
            <person name="Goldberg J."/>
            <person name="Griggs A."/>
            <person name="Gujja S."/>
            <person name="Hansen M."/>
            <person name="Howarth C."/>
            <person name="Imamovic A."/>
            <person name="Ireland A."/>
            <person name="Larimer J."/>
            <person name="McCowan C."/>
            <person name="Murphy C."/>
            <person name="Pearson M."/>
            <person name="Poon T.W."/>
            <person name="Priest M."/>
            <person name="Roberts A."/>
            <person name="Saif S."/>
            <person name="Shea T."/>
            <person name="Sisk P."/>
            <person name="Sykes S."/>
            <person name="Wortman J."/>
            <person name="Nusbaum C."/>
            <person name="Birren B."/>
        </authorList>
    </citation>
    <scope>NUCLEOTIDE SEQUENCE [LARGE SCALE GENOMIC DNA]</scope>
    <source>
        <strain evidence="1 2">ATCC 700293</strain>
    </source>
</reference>
<dbReference type="Pfam" id="PF13151">
    <property type="entry name" value="DUF3990"/>
    <property type="match status" value="1"/>
</dbReference>
<sequence length="166" mass="19605">MRDKSIIVYHGSDRIIAQPDTEHSRLRVDFGKGFYTTPFYEQAKKWCEKYTTRRKNGIISYYELDVSVYKECVVLSFEAYTEAWLDFILKCRAGTMPSDYNRYDIIEGGIANDKVFNTVELFFDGLIDKAEALKRLQYEKPNWQICFKTQSIIDKYLQYKGFKSIC</sequence>
<protein>
    <recommendedName>
        <fullName evidence="3">DUF3990 domain-containing protein</fullName>
    </recommendedName>
</protein>
<name>A0AA87NLH2_TREMD</name>
<proteinExistence type="predicted"/>
<organism evidence="1 2">
    <name type="scientific">Treponema medium ATCC 700293</name>
    <dbReference type="NCBI Taxonomy" id="1125700"/>
    <lineage>
        <taxon>Bacteria</taxon>
        <taxon>Pseudomonadati</taxon>
        <taxon>Spirochaetota</taxon>
        <taxon>Spirochaetia</taxon>
        <taxon>Spirochaetales</taxon>
        <taxon>Treponemataceae</taxon>
        <taxon>Treponema</taxon>
    </lineage>
</organism>
<dbReference type="EMBL" id="ATFE01000012">
    <property type="protein sequence ID" value="EPF28446.1"/>
    <property type="molecule type" value="Genomic_DNA"/>
</dbReference>
<dbReference type="RefSeq" id="WP_016523591.1">
    <property type="nucleotide sequence ID" value="NZ_KE332517.1"/>
</dbReference>
<evidence type="ECO:0000313" key="2">
    <source>
        <dbReference type="Proteomes" id="UP000014634"/>
    </source>
</evidence>
<comment type="caution">
    <text evidence="1">The sequence shown here is derived from an EMBL/GenBank/DDBJ whole genome shotgun (WGS) entry which is preliminary data.</text>
</comment>
<evidence type="ECO:0000313" key="1">
    <source>
        <dbReference type="EMBL" id="EPF28446.1"/>
    </source>
</evidence>
<gene>
    <name evidence="1" type="ORF">HMPREF9195_01657</name>
</gene>